<protein>
    <submittedName>
        <fullName evidence="1">Uncharacterized protein</fullName>
    </submittedName>
</protein>
<accession>S2E232</accession>
<sequence>MYSDALERKDTPLQTERVCDHDYTKNGTMSCRKCGRSSLLIK</sequence>
<evidence type="ECO:0000313" key="1">
    <source>
        <dbReference type="EMBL" id="EPA04943.1"/>
    </source>
</evidence>
<keyword evidence="2" id="KW-1185">Reference proteome</keyword>
<dbReference type="RefSeq" id="WP_256359095.1">
    <property type="nucleotide sequence ID" value="NZ_AHJG01000239.1"/>
</dbReference>
<proteinExistence type="predicted"/>
<comment type="caution">
    <text evidence="1">The sequence shown here is derived from an EMBL/GenBank/DDBJ whole genome shotgun (WGS) entry which is preliminary data.</text>
</comment>
<gene>
    <name evidence="1" type="ORF">BG20_I1087</name>
</gene>
<organism evidence="1 2">
    <name type="scientific">Candidatus Nitrosarchaeum limnium BG20</name>
    <dbReference type="NCBI Taxonomy" id="859192"/>
    <lineage>
        <taxon>Archaea</taxon>
        <taxon>Nitrososphaerota</taxon>
        <taxon>Nitrososphaeria</taxon>
        <taxon>Nitrosopumilales</taxon>
        <taxon>Nitrosopumilaceae</taxon>
        <taxon>Nitrosarchaeum</taxon>
    </lineage>
</organism>
<dbReference type="Proteomes" id="UP000014065">
    <property type="component" value="Unassembled WGS sequence"/>
</dbReference>
<evidence type="ECO:0000313" key="2">
    <source>
        <dbReference type="Proteomes" id="UP000014065"/>
    </source>
</evidence>
<dbReference type="AlphaFoldDB" id="S2E232"/>
<name>S2E232_9ARCH</name>
<reference evidence="1 2" key="1">
    <citation type="journal article" date="2012" name="J. Bacteriol.">
        <title>Genome Sequence of "Candidatus Nitrosoarchaeum limnia" BG20, a Low-Salinity Ammonia-Oxidizing Archaeon from the San Francisco Bay Estuary.</title>
        <authorList>
            <person name="Mosier A.C."/>
            <person name="Allen E.E."/>
            <person name="Kim M."/>
            <person name="Ferriera S."/>
            <person name="Francis C.A."/>
        </authorList>
    </citation>
    <scope>NUCLEOTIDE SEQUENCE [LARGE SCALE GENOMIC DNA]</scope>
    <source>
        <strain evidence="1 2">BG20</strain>
    </source>
</reference>
<dbReference type="EMBL" id="AHJG01000239">
    <property type="protein sequence ID" value="EPA04943.1"/>
    <property type="molecule type" value="Genomic_DNA"/>
</dbReference>